<dbReference type="Proteomes" id="UP001165121">
    <property type="component" value="Unassembled WGS sequence"/>
</dbReference>
<dbReference type="PANTHER" id="PTHR33064">
    <property type="entry name" value="POL PROTEIN"/>
    <property type="match status" value="1"/>
</dbReference>
<accession>A0A9W6TWX7</accession>
<dbReference type="OrthoDB" id="125255at2759"/>
<dbReference type="AlphaFoldDB" id="A0A9W6TWX7"/>
<reference evidence="2" key="1">
    <citation type="submission" date="2023-04" db="EMBL/GenBank/DDBJ databases">
        <title>Phytophthora fragariaefolia NBRC 109709.</title>
        <authorList>
            <person name="Ichikawa N."/>
            <person name="Sato H."/>
            <person name="Tonouchi N."/>
        </authorList>
    </citation>
    <scope>NUCLEOTIDE SEQUENCE</scope>
    <source>
        <strain evidence="2">NBRC 109709</strain>
    </source>
</reference>
<keyword evidence="3" id="KW-1185">Reference proteome</keyword>
<dbReference type="InterPro" id="IPR043502">
    <property type="entry name" value="DNA/RNA_pol_sf"/>
</dbReference>
<dbReference type="Pfam" id="PF00078">
    <property type="entry name" value="RVT_1"/>
    <property type="match status" value="1"/>
</dbReference>
<comment type="caution">
    <text evidence="2">The sequence shown here is derived from an EMBL/GenBank/DDBJ whole genome shotgun (WGS) entry which is preliminary data.</text>
</comment>
<evidence type="ECO:0000259" key="1">
    <source>
        <dbReference type="Pfam" id="PF00078"/>
    </source>
</evidence>
<dbReference type="InterPro" id="IPR051320">
    <property type="entry name" value="Viral_Replic_Matur_Polypro"/>
</dbReference>
<dbReference type="PANTHER" id="PTHR33064:SF37">
    <property type="entry name" value="RIBONUCLEASE H"/>
    <property type="match status" value="1"/>
</dbReference>
<name>A0A9W6TWX7_9STRA</name>
<dbReference type="Gene3D" id="3.10.10.10">
    <property type="entry name" value="HIV Type 1 Reverse Transcriptase, subunit A, domain 1"/>
    <property type="match status" value="1"/>
</dbReference>
<dbReference type="SUPFAM" id="SSF56672">
    <property type="entry name" value="DNA/RNA polymerases"/>
    <property type="match status" value="1"/>
</dbReference>
<dbReference type="EMBL" id="BSXT01000220">
    <property type="protein sequence ID" value="GMF21195.1"/>
    <property type="molecule type" value="Genomic_DNA"/>
</dbReference>
<feature type="domain" description="Reverse transcriptase" evidence="1">
    <location>
        <begin position="193"/>
        <end position="329"/>
    </location>
</feature>
<dbReference type="InterPro" id="IPR000477">
    <property type="entry name" value="RT_dom"/>
</dbReference>
<organism evidence="2 3">
    <name type="scientific">Phytophthora fragariaefolia</name>
    <dbReference type="NCBI Taxonomy" id="1490495"/>
    <lineage>
        <taxon>Eukaryota</taxon>
        <taxon>Sar</taxon>
        <taxon>Stramenopiles</taxon>
        <taxon>Oomycota</taxon>
        <taxon>Peronosporomycetes</taxon>
        <taxon>Peronosporales</taxon>
        <taxon>Peronosporaceae</taxon>
        <taxon>Phytophthora</taxon>
    </lineage>
</organism>
<dbReference type="InterPro" id="IPR043128">
    <property type="entry name" value="Rev_trsase/Diguanyl_cyclase"/>
</dbReference>
<gene>
    <name evidence="2" type="ORF">Pfra01_000274800</name>
</gene>
<evidence type="ECO:0000313" key="2">
    <source>
        <dbReference type="EMBL" id="GMF21195.1"/>
    </source>
</evidence>
<protein>
    <submittedName>
        <fullName evidence="2">Unnamed protein product</fullName>
    </submittedName>
</protein>
<dbReference type="Gene3D" id="3.30.70.270">
    <property type="match status" value="1"/>
</dbReference>
<evidence type="ECO:0000313" key="3">
    <source>
        <dbReference type="Proteomes" id="UP001165121"/>
    </source>
</evidence>
<proteinExistence type="predicted"/>
<sequence length="360" mass="39639">MRRLQVADDASEDLKLERTQDAGTVDAKGDGLEVKALLLDSGADTSMVARGVIDALQVDGVLVHLRRVADQELKPVGSGQLTKWELAGVDATTAHTAEGTTPIQRVCRLQAAAMDTSVPSVADVERYETRTEFPTMAPELLAHLIRTLEQRFKVATEMGLVLEPRARLKAILTNRQDVFQLQFGDDPPVRVAPLQVRLKPGVTLTKSQPQRCASLLCARLVRGYWQLSLHPDSQEYFTFVTHRGMYTPTRVPMGATDAVAYCQGVVEEIFGDLLGNGILCWLDDILGYAADTTALMELLDKGLARCEEYGLKLHAKKCRFFATEVKWCGKLISAQGVRHCPERVDGLIDTPLPRTAGELQ</sequence>
<dbReference type="CDD" id="cd01647">
    <property type="entry name" value="RT_LTR"/>
    <property type="match status" value="1"/>
</dbReference>